<accession>A0A8J3JL36</accession>
<comment type="caution">
    <text evidence="3">The sequence shown here is derived from an EMBL/GenBank/DDBJ whole genome shotgun (WGS) entry which is preliminary data.</text>
</comment>
<keyword evidence="2" id="KW-0812">Transmembrane</keyword>
<evidence type="ECO:0000313" key="3">
    <source>
        <dbReference type="EMBL" id="GIF82492.1"/>
    </source>
</evidence>
<feature type="region of interest" description="Disordered" evidence="1">
    <location>
        <begin position="237"/>
        <end position="317"/>
    </location>
</feature>
<feature type="transmembrane region" description="Helical" evidence="2">
    <location>
        <begin position="13"/>
        <end position="35"/>
    </location>
</feature>
<feature type="transmembrane region" description="Helical" evidence="2">
    <location>
        <begin position="203"/>
        <end position="221"/>
    </location>
</feature>
<organism evidence="3 4">
    <name type="scientific">Catellatospora bangladeshensis</name>
    <dbReference type="NCBI Taxonomy" id="310355"/>
    <lineage>
        <taxon>Bacteria</taxon>
        <taxon>Bacillati</taxon>
        <taxon>Actinomycetota</taxon>
        <taxon>Actinomycetes</taxon>
        <taxon>Micromonosporales</taxon>
        <taxon>Micromonosporaceae</taxon>
        <taxon>Catellatospora</taxon>
    </lineage>
</organism>
<evidence type="ECO:0000256" key="2">
    <source>
        <dbReference type="SAM" id="Phobius"/>
    </source>
</evidence>
<keyword evidence="4" id="KW-1185">Reference proteome</keyword>
<keyword evidence="2" id="KW-0472">Membrane</keyword>
<dbReference type="RefSeq" id="WP_203747768.1">
    <property type="nucleotide sequence ID" value="NZ_BONF01000020.1"/>
</dbReference>
<dbReference type="Proteomes" id="UP000601223">
    <property type="component" value="Unassembled WGS sequence"/>
</dbReference>
<gene>
    <name evidence="3" type="ORF">Cba03nite_38410</name>
</gene>
<evidence type="ECO:0000313" key="4">
    <source>
        <dbReference type="Proteomes" id="UP000601223"/>
    </source>
</evidence>
<feature type="transmembrane region" description="Helical" evidence="2">
    <location>
        <begin position="178"/>
        <end position="197"/>
    </location>
</feature>
<protein>
    <submittedName>
        <fullName evidence="3">Uncharacterized protein</fullName>
    </submittedName>
</protein>
<name>A0A8J3JL36_9ACTN</name>
<sequence length="317" mass="31773">MPLLQTLQRLADVLVRIVRVLIATVSRSVVGIRWLTRTALRVRVQGSNGVTGVARLFDLHAVVVAADLSLLAGLLWLVDAPAPAQVWAAALLGLGLAIPAALLIGHRPAAGRAVIGLTLVGRGVATILAAQWLGSAGLLVLALVALILPQWAVHLTLLRRLLAPGVRPWATLWHASQYALIAGLVTGVTGVVIGAFVNGWPMWVAAVLLTVGALLALRLPAPGGAAGAVGGGGLGSGSAGSGGTTAPGSGRAGSGRVGSGGAGSGGSGPGASGRSGDGTATPPPAQRQPRQDQPTLPEGFHVYRPSSLESGDEGRQK</sequence>
<dbReference type="AlphaFoldDB" id="A0A8J3JL36"/>
<feature type="compositionally biased region" description="Gly residues" evidence="1">
    <location>
        <begin position="237"/>
        <end position="276"/>
    </location>
</feature>
<reference evidence="3 4" key="1">
    <citation type="submission" date="2021-01" db="EMBL/GenBank/DDBJ databases">
        <title>Whole genome shotgun sequence of Catellatospora bangladeshensis NBRC 107357.</title>
        <authorList>
            <person name="Komaki H."/>
            <person name="Tamura T."/>
        </authorList>
    </citation>
    <scope>NUCLEOTIDE SEQUENCE [LARGE SCALE GENOMIC DNA]</scope>
    <source>
        <strain evidence="3 4">NBRC 107357</strain>
    </source>
</reference>
<keyword evidence="2" id="KW-1133">Transmembrane helix</keyword>
<feature type="transmembrane region" description="Helical" evidence="2">
    <location>
        <begin position="56"/>
        <end position="78"/>
    </location>
</feature>
<evidence type="ECO:0000256" key="1">
    <source>
        <dbReference type="SAM" id="MobiDB-lite"/>
    </source>
</evidence>
<feature type="transmembrane region" description="Helical" evidence="2">
    <location>
        <begin position="84"/>
        <end position="104"/>
    </location>
</feature>
<proteinExistence type="predicted"/>
<dbReference type="EMBL" id="BONF01000020">
    <property type="protein sequence ID" value="GIF82492.1"/>
    <property type="molecule type" value="Genomic_DNA"/>
</dbReference>